<name>A0A8B6CU43_MYTGA</name>
<evidence type="ECO:0000259" key="1">
    <source>
        <dbReference type="Pfam" id="PF21530"/>
    </source>
</evidence>
<feature type="domain" description="DNA helicase Pif1-like 2B" evidence="1">
    <location>
        <begin position="95"/>
        <end position="122"/>
    </location>
</feature>
<reference evidence="2" key="1">
    <citation type="submission" date="2018-11" db="EMBL/GenBank/DDBJ databases">
        <authorList>
            <person name="Alioto T."/>
            <person name="Alioto T."/>
        </authorList>
    </citation>
    <scope>NUCLEOTIDE SEQUENCE</scope>
</reference>
<comment type="caution">
    <text evidence="2">The sequence shown here is derived from an EMBL/GenBank/DDBJ whole genome shotgun (WGS) entry which is preliminary data.</text>
</comment>
<evidence type="ECO:0000313" key="2">
    <source>
        <dbReference type="EMBL" id="VDI08833.1"/>
    </source>
</evidence>
<dbReference type="OrthoDB" id="10050764at2759"/>
<dbReference type="InterPro" id="IPR049163">
    <property type="entry name" value="Pif1-like_2B_dom"/>
</dbReference>
<sequence>MFKHKFILTNVMRQNQEDFVKAINDNSRGELPEDTHNMIKRLSRKLPPGDDPIRLCARNFDCEMFNSCKLIDMEGGEFVFNAVDEGNNSKLERLPVPKHLHLKLGCPVMLLKNLNANLVNGLGVLLLRFQQKLSTLSCCKTPYDIVHTPDTYCQNIPEEELSDFSEGEIDEIVFLLSSDDICNVNENESVQNVPDKLIDLADISALFSEEKMSPLDKTVCGHYKDLLKTQRIDLEYFVNKLYSLINEISIKTCGVQKSTDPKTWTQYHAELYKFSISKDYVSLVKVISKCEPTNQDFELCSKMFDKVASAVLKKRSDHIDSKHDTSFFNPVNMSEAGKGKLRYIFARCVAKSRFHNMKNAKVHMYKQKNKVLVSKAFLKVEMLDSPTESYSELICHSKYQETLAETQRKQNLAQGLTNISDQTFEFISKIEKKG</sequence>
<dbReference type="EMBL" id="UYJE01002236">
    <property type="protein sequence ID" value="VDI08833.1"/>
    <property type="molecule type" value="Genomic_DNA"/>
</dbReference>
<keyword evidence="3" id="KW-1185">Reference proteome</keyword>
<dbReference type="Pfam" id="PF21530">
    <property type="entry name" value="Pif1_2B_dom"/>
    <property type="match status" value="1"/>
</dbReference>
<gene>
    <name evidence="2" type="ORF">MGAL_10B014890</name>
</gene>
<accession>A0A8B6CU43</accession>
<evidence type="ECO:0000313" key="3">
    <source>
        <dbReference type="Proteomes" id="UP000596742"/>
    </source>
</evidence>
<protein>
    <recommendedName>
        <fullName evidence="1">DNA helicase Pif1-like 2B domain-containing protein</fullName>
    </recommendedName>
</protein>
<dbReference type="AlphaFoldDB" id="A0A8B6CU43"/>
<dbReference type="Proteomes" id="UP000596742">
    <property type="component" value="Unassembled WGS sequence"/>
</dbReference>
<proteinExistence type="predicted"/>
<organism evidence="2 3">
    <name type="scientific">Mytilus galloprovincialis</name>
    <name type="common">Mediterranean mussel</name>
    <dbReference type="NCBI Taxonomy" id="29158"/>
    <lineage>
        <taxon>Eukaryota</taxon>
        <taxon>Metazoa</taxon>
        <taxon>Spiralia</taxon>
        <taxon>Lophotrochozoa</taxon>
        <taxon>Mollusca</taxon>
        <taxon>Bivalvia</taxon>
        <taxon>Autobranchia</taxon>
        <taxon>Pteriomorphia</taxon>
        <taxon>Mytilida</taxon>
        <taxon>Mytiloidea</taxon>
        <taxon>Mytilidae</taxon>
        <taxon>Mytilinae</taxon>
        <taxon>Mytilus</taxon>
    </lineage>
</organism>